<dbReference type="VEuPathDB" id="FungiDB:CLCR_09951"/>
<name>A0A1C1CVN0_9EURO</name>
<proteinExistence type="predicted"/>
<dbReference type="EMBL" id="LGRB01000008">
    <property type="protein sequence ID" value="OCT52529.1"/>
    <property type="molecule type" value="Genomic_DNA"/>
</dbReference>
<dbReference type="OrthoDB" id="2015447at2759"/>
<feature type="compositionally biased region" description="Low complexity" evidence="3">
    <location>
        <begin position="86"/>
        <end position="97"/>
    </location>
</feature>
<dbReference type="InterPro" id="IPR021858">
    <property type="entry name" value="Fun_TF"/>
</dbReference>
<gene>
    <name evidence="4" type="ORF">CLCR_09951</name>
</gene>
<comment type="caution">
    <text evidence="4">The sequence shown here is derived from an EMBL/GenBank/DDBJ whole genome shotgun (WGS) entry which is preliminary data.</text>
</comment>
<accession>A0A1C1CVN0</accession>
<evidence type="ECO:0000256" key="2">
    <source>
        <dbReference type="ARBA" id="ARBA00023242"/>
    </source>
</evidence>
<dbReference type="PANTHER" id="PTHR37534">
    <property type="entry name" value="TRANSCRIPTIONAL ACTIVATOR PROTEIN UGA3"/>
    <property type="match status" value="1"/>
</dbReference>
<evidence type="ECO:0000313" key="4">
    <source>
        <dbReference type="EMBL" id="OCT52529.1"/>
    </source>
</evidence>
<comment type="subcellular location">
    <subcellularLocation>
        <location evidence="1">Nucleus</location>
    </subcellularLocation>
</comment>
<dbReference type="VEuPathDB" id="FungiDB:G647_03925"/>
<dbReference type="GO" id="GO:0005634">
    <property type="term" value="C:nucleus"/>
    <property type="evidence" value="ECO:0007669"/>
    <property type="project" value="UniProtKB-SubCell"/>
</dbReference>
<feature type="region of interest" description="Disordered" evidence="3">
    <location>
        <begin position="70"/>
        <end position="152"/>
    </location>
</feature>
<reference evidence="5" key="1">
    <citation type="submission" date="2015-07" db="EMBL/GenBank/DDBJ databases">
        <authorList>
            <person name="Teixeira M.M."/>
            <person name="Souza R.C."/>
            <person name="Almeida L.G."/>
            <person name="Vicente V.A."/>
            <person name="de Hoog S."/>
            <person name="Bocca A.L."/>
            <person name="de Almeida S.R."/>
            <person name="Vasconcelos A.T."/>
            <person name="Felipe M.S."/>
        </authorList>
    </citation>
    <scope>NUCLEOTIDE SEQUENCE [LARGE SCALE GENOMIC DNA]</scope>
    <source>
        <strain evidence="5">KSF</strain>
    </source>
</reference>
<evidence type="ECO:0000313" key="5">
    <source>
        <dbReference type="Proteomes" id="UP000094526"/>
    </source>
</evidence>
<dbReference type="STRING" id="86049.A0A1C1CVN0"/>
<evidence type="ECO:0008006" key="6">
    <source>
        <dbReference type="Google" id="ProtNLM"/>
    </source>
</evidence>
<dbReference type="PANTHER" id="PTHR37534:SF46">
    <property type="entry name" value="ZN(II)2CYS6 TRANSCRIPTION FACTOR (EUROFUNG)"/>
    <property type="match status" value="1"/>
</dbReference>
<keyword evidence="2" id="KW-0539">Nucleus</keyword>
<feature type="compositionally biased region" description="Polar residues" evidence="3">
    <location>
        <begin position="114"/>
        <end position="152"/>
    </location>
</feature>
<dbReference type="AlphaFoldDB" id="A0A1C1CVN0"/>
<organism evidence="4 5">
    <name type="scientific">Cladophialophora carrionii</name>
    <dbReference type="NCBI Taxonomy" id="86049"/>
    <lineage>
        <taxon>Eukaryota</taxon>
        <taxon>Fungi</taxon>
        <taxon>Dikarya</taxon>
        <taxon>Ascomycota</taxon>
        <taxon>Pezizomycotina</taxon>
        <taxon>Eurotiomycetes</taxon>
        <taxon>Chaetothyriomycetidae</taxon>
        <taxon>Chaetothyriales</taxon>
        <taxon>Herpotrichiellaceae</taxon>
        <taxon>Cladophialophora</taxon>
    </lineage>
</organism>
<dbReference type="Proteomes" id="UP000094526">
    <property type="component" value="Unassembled WGS sequence"/>
</dbReference>
<dbReference type="Pfam" id="PF11951">
    <property type="entry name" value="Fungal_trans_2"/>
    <property type="match status" value="1"/>
</dbReference>
<keyword evidence="5" id="KW-1185">Reference proteome</keyword>
<evidence type="ECO:0000256" key="1">
    <source>
        <dbReference type="ARBA" id="ARBA00004123"/>
    </source>
</evidence>
<evidence type="ECO:0000256" key="3">
    <source>
        <dbReference type="SAM" id="MobiDB-lite"/>
    </source>
</evidence>
<sequence length="575" mass="63372">MTITTWTGQLSYARKSTDWEKDEFAGMGQERLPYVRLPRPVFPCLAEGAVCKGYVQQLNWERGALRVSKKRAKAYPESTESRLVGTAPLPTPATFTFVDPSESQKRPRRRSRTNSKSSVSNFSDPSPVNTVATESTHGDTSMSSASPCSNWSVSTPSTPRFSVGSQEIEPVLYPQIGQRPGDVGYALAFFHSCFAYTTLTFDVNVNPWRACLPSIHEDLPCVRYAAVALAQRQQAHFSGKPEGVSILKLKAKALSLFASNLNHLSFECGLSTALLLIALDYAETGVSNWTVHLRGACRILESHGGIRLAESRPNLRVQIAMLIWYDVNAALISRRGPVFPRTYLDALMAWQADDEWSILALNGLPDGMFLDMYDVAVAASQLDTIDSCTVESLRAKFLKAQVKEDAGKCQVLMSQVWRLGLLLYCTRVFSQASTPSSVVLQVIKDEEDLDPGLNLDIPADTQLEAHALATQILDLVSTIPPDSNFQKQCLMPIILAGCEMAATDSAHRKIAVEYSERWKQKTGIWIFDSGLDFLRTVWARNDAEIASGVEDGCTGLQVPWTEVFLPSAGHGFLFG</sequence>
<protein>
    <recommendedName>
        <fullName evidence="6">Transcription factor domain-containing protein</fullName>
    </recommendedName>
</protein>